<dbReference type="Gene3D" id="3.10.310.10">
    <property type="entry name" value="Diaminopimelate Epimerase, Chain A, domain 1"/>
    <property type="match status" value="1"/>
</dbReference>
<accession>A0A6J6S783</accession>
<reference evidence="1" key="1">
    <citation type="submission" date="2020-05" db="EMBL/GenBank/DDBJ databases">
        <authorList>
            <person name="Chiriac C."/>
            <person name="Salcher M."/>
            <person name="Ghai R."/>
            <person name="Kavagutti S V."/>
        </authorList>
    </citation>
    <scope>NUCLEOTIDE SEQUENCE</scope>
</reference>
<sequence>MVAAALADGARRAGEDTTYVVDLPGGSLRITWTAEDRVLMSGPAVVVARGTTTL</sequence>
<protein>
    <submittedName>
        <fullName evidence="1">Unannotated protein</fullName>
    </submittedName>
</protein>
<dbReference type="SUPFAM" id="SSF54506">
    <property type="entry name" value="Diaminopimelate epimerase-like"/>
    <property type="match status" value="1"/>
</dbReference>
<evidence type="ECO:0000313" key="1">
    <source>
        <dbReference type="EMBL" id="CAB4730562.1"/>
    </source>
</evidence>
<dbReference type="AlphaFoldDB" id="A0A6J6S783"/>
<organism evidence="1">
    <name type="scientific">freshwater metagenome</name>
    <dbReference type="NCBI Taxonomy" id="449393"/>
    <lineage>
        <taxon>unclassified sequences</taxon>
        <taxon>metagenomes</taxon>
        <taxon>ecological metagenomes</taxon>
    </lineage>
</organism>
<proteinExistence type="predicted"/>
<gene>
    <name evidence="1" type="ORF">UFOPK2579_02548</name>
</gene>
<dbReference type="EMBL" id="CAEZXR010000389">
    <property type="protein sequence ID" value="CAB4730562.1"/>
    <property type="molecule type" value="Genomic_DNA"/>
</dbReference>
<name>A0A6J6S783_9ZZZZ</name>